<keyword evidence="4" id="KW-1185">Reference proteome</keyword>
<dbReference type="AlphaFoldDB" id="A0A433SL89"/>
<comment type="caution">
    <text evidence="3">The sequence shown here is derived from an EMBL/GenBank/DDBJ whole genome shotgun (WGS) entry which is preliminary data.</text>
</comment>
<feature type="domain" description="Mutator-like transposase" evidence="2">
    <location>
        <begin position="94"/>
        <end position="460"/>
    </location>
</feature>
<reference evidence="3 4" key="1">
    <citation type="submission" date="2019-01" db="EMBL/GenBank/DDBJ databases">
        <title>A draft genome assembly of the solar-powered sea slug Elysia chlorotica.</title>
        <authorList>
            <person name="Cai H."/>
            <person name="Li Q."/>
            <person name="Fang X."/>
            <person name="Li J."/>
            <person name="Curtis N.E."/>
            <person name="Altenburger A."/>
            <person name="Shibata T."/>
            <person name="Feng M."/>
            <person name="Maeda T."/>
            <person name="Schwartz J.A."/>
            <person name="Shigenobu S."/>
            <person name="Lundholm N."/>
            <person name="Nishiyama T."/>
            <person name="Yang H."/>
            <person name="Hasebe M."/>
            <person name="Li S."/>
            <person name="Pierce S.K."/>
            <person name="Wang J."/>
        </authorList>
    </citation>
    <scope>NUCLEOTIDE SEQUENCE [LARGE SCALE GENOMIC DNA]</scope>
    <source>
        <strain evidence="3">EC2010</strain>
        <tissue evidence="3">Whole organism of an adult</tissue>
    </source>
</reference>
<sequence length="652" mass="71811">MPPSKQRASKGRKSTKTSMRQKMANMTAKRLASTLTALEPLVTPAQLADPATPNQPTVSSPQVSCSASKRKLSLFQPLSAPSAELPTTITDLSTINQLYKVALCPQCKTPSLQLYNNKVRDRSYAVFLELRCTLCEDTLGSTYTSKKTTIDQSVDCNRRAVLAGLTVGLGHAGLMKLSEGLGMPSMHEKTWRSHLTAIARQTDRIKNDILQQARDRVISYYRETEPDSFDADGVLNIGVSYDGTWAKRGFTSKLGAGAVIDTMTGLVLDFHVMSSHCQLCITVGDPLNIKDASAYKEWLDLHKGSGLCTRNHDGTAGYMEICGAVTMWGRSLNHRMRYTHFVGDGDAKTIAAVNKQKFYGEVEVVKEECVNHVAKRLNGGLRKLITSLSKQNVRLGGNKRGSLTAAKIGLLQSFYTTAVRTYSSSTEEMSKAIWASFFHSISTTDQPQHDNCPTGADSWCFYQRALTKQPFEPSVHEQSTFLNSDVAPHVRKVYERLTDPELLGRCLLGKTQNTNESLHSVIWAKCPKHTFSGLNRVKIGVTLAAGEFNMGSLGSHLFFPSTWAPWAATCSFQPLGAHLPPQRLLLGRKGTLRGSGKLRLPTKPQPRKGGRCGSWHSSVLYRQPQRPKAAPLTFLEVFSPPPKTFSQIELSL</sequence>
<feature type="region of interest" description="Disordered" evidence="1">
    <location>
        <begin position="1"/>
        <end position="21"/>
    </location>
</feature>
<protein>
    <recommendedName>
        <fullName evidence="2">Mutator-like transposase domain-containing protein</fullName>
    </recommendedName>
</protein>
<evidence type="ECO:0000259" key="2">
    <source>
        <dbReference type="Pfam" id="PF20700"/>
    </source>
</evidence>
<evidence type="ECO:0000256" key="1">
    <source>
        <dbReference type="SAM" id="MobiDB-lite"/>
    </source>
</evidence>
<dbReference type="InterPro" id="IPR049012">
    <property type="entry name" value="Mutator_transp_dom"/>
</dbReference>
<name>A0A433SL89_ELYCH</name>
<evidence type="ECO:0000313" key="4">
    <source>
        <dbReference type="Proteomes" id="UP000271974"/>
    </source>
</evidence>
<dbReference type="Proteomes" id="UP000271974">
    <property type="component" value="Unassembled WGS sequence"/>
</dbReference>
<dbReference type="Pfam" id="PF20700">
    <property type="entry name" value="Mutator"/>
    <property type="match status" value="1"/>
</dbReference>
<dbReference type="OrthoDB" id="6134637at2759"/>
<dbReference type="EMBL" id="RQTK01001551">
    <property type="protein sequence ID" value="RUS69872.1"/>
    <property type="molecule type" value="Genomic_DNA"/>
</dbReference>
<gene>
    <name evidence="3" type="ORF">EGW08_022368</name>
</gene>
<organism evidence="3 4">
    <name type="scientific">Elysia chlorotica</name>
    <name type="common">Eastern emerald elysia</name>
    <name type="synonym">Sea slug</name>
    <dbReference type="NCBI Taxonomy" id="188477"/>
    <lineage>
        <taxon>Eukaryota</taxon>
        <taxon>Metazoa</taxon>
        <taxon>Spiralia</taxon>
        <taxon>Lophotrochozoa</taxon>
        <taxon>Mollusca</taxon>
        <taxon>Gastropoda</taxon>
        <taxon>Heterobranchia</taxon>
        <taxon>Euthyneura</taxon>
        <taxon>Panpulmonata</taxon>
        <taxon>Sacoglossa</taxon>
        <taxon>Placobranchoidea</taxon>
        <taxon>Plakobranchidae</taxon>
        <taxon>Elysia</taxon>
    </lineage>
</organism>
<evidence type="ECO:0000313" key="3">
    <source>
        <dbReference type="EMBL" id="RUS69872.1"/>
    </source>
</evidence>
<accession>A0A433SL89</accession>
<proteinExistence type="predicted"/>